<keyword evidence="2" id="KW-1185">Reference proteome</keyword>
<dbReference type="OrthoDB" id="8410700at2"/>
<reference evidence="2" key="1">
    <citation type="submission" date="2016-11" db="EMBL/GenBank/DDBJ databases">
        <authorList>
            <person name="Varghese N."/>
            <person name="Submissions S."/>
        </authorList>
    </citation>
    <scope>NUCLEOTIDE SEQUENCE [LARGE SCALE GENOMIC DNA]</scope>
    <source>
        <strain evidence="2">DSM 6637</strain>
    </source>
</reference>
<organism evidence="1 2">
    <name type="scientific">Paracoccus solventivorans</name>
    <dbReference type="NCBI Taxonomy" id="53463"/>
    <lineage>
        <taxon>Bacteria</taxon>
        <taxon>Pseudomonadati</taxon>
        <taxon>Pseudomonadota</taxon>
        <taxon>Alphaproteobacteria</taxon>
        <taxon>Rhodobacterales</taxon>
        <taxon>Paracoccaceae</taxon>
        <taxon>Paracoccus</taxon>
    </lineage>
</organism>
<gene>
    <name evidence="1" type="ORF">SAMN05444389_101450</name>
</gene>
<sequence>MRLAQIDGGIVVNVIEADPAAVPDWAADWPEAAEAGPGWLWDGEGFAPPPEPDPPEPNRTAMALTFAQLMIGLVTEGWITEAEGDAWLDGTLPAPVLALIATLPEAEQFPARARAKRLIEAQRLDPLVIGLALAEGKTDAELDAFFLTYAQS</sequence>
<name>A0A1M7DMQ2_9RHOB</name>
<dbReference type="AlphaFoldDB" id="A0A1M7DMQ2"/>
<dbReference type="EMBL" id="FRCK01000001">
    <property type="protein sequence ID" value="SHL80794.1"/>
    <property type="molecule type" value="Genomic_DNA"/>
</dbReference>
<accession>A0A1M7DMQ2</accession>
<evidence type="ECO:0000313" key="2">
    <source>
        <dbReference type="Proteomes" id="UP000184444"/>
    </source>
</evidence>
<dbReference type="RefSeq" id="WP_073061308.1">
    <property type="nucleotide sequence ID" value="NZ_FRCK01000001.1"/>
</dbReference>
<proteinExistence type="predicted"/>
<dbReference type="Proteomes" id="UP000184444">
    <property type="component" value="Unassembled WGS sequence"/>
</dbReference>
<evidence type="ECO:0000313" key="1">
    <source>
        <dbReference type="EMBL" id="SHL80794.1"/>
    </source>
</evidence>
<protein>
    <submittedName>
        <fullName evidence="1">Uncharacterized protein</fullName>
    </submittedName>
</protein>
<dbReference type="STRING" id="53463.SAMN05444389_101450"/>